<keyword evidence="1" id="KW-0732">Signal</keyword>
<dbReference type="PROSITE" id="PS51257">
    <property type="entry name" value="PROKAR_LIPOPROTEIN"/>
    <property type="match status" value="1"/>
</dbReference>
<evidence type="ECO:0000313" key="2">
    <source>
        <dbReference type="EMBL" id="SDS83655.1"/>
    </source>
</evidence>
<dbReference type="AlphaFoldDB" id="A0A1H1VG46"/>
<keyword evidence="3" id="KW-1185">Reference proteome</keyword>
<protein>
    <recommendedName>
        <fullName evidence="4">Lipoprotein</fullName>
    </recommendedName>
</protein>
<gene>
    <name evidence="2" type="ORF">SAMN04489752_2644</name>
</gene>
<name>A0A1H1VG46_9MICO</name>
<feature type="chain" id="PRO_5038748244" description="Lipoprotein" evidence="1">
    <location>
        <begin position="27"/>
        <end position="213"/>
    </location>
</feature>
<reference evidence="3" key="1">
    <citation type="submission" date="2016-10" db="EMBL/GenBank/DDBJ databases">
        <authorList>
            <person name="Varghese N."/>
            <person name="Submissions S."/>
        </authorList>
    </citation>
    <scope>NUCLEOTIDE SEQUENCE [LARGE SCALE GENOMIC DNA]</scope>
    <source>
        <strain evidence="3">DSM 23676</strain>
    </source>
</reference>
<proteinExistence type="predicted"/>
<accession>A0A1H1VG46</accession>
<dbReference type="Proteomes" id="UP000199597">
    <property type="component" value="Chromosome I"/>
</dbReference>
<dbReference type="OrthoDB" id="4803327at2"/>
<organism evidence="2 3">
    <name type="scientific">Brevibacterium siliguriense</name>
    <dbReference type="NCBI Taxonomy" id="1136497"/>
    <lineage>
        <taxon>Bacteria</taxon>
        <taxon>Bacillati</taxon>
        <taxon>Actinomycetota</taxon>
        <taxon>Actinomycetes</taxon>
        <taxon>Micrococcales</taxon>
        <taxon>Brevibacteriaceae</taxon>
        <taxon>Brevibacterium</taxon>
    </lineage>
</organism>
<sequence>MRTGSSRPHRRPAQIFIAVFSALSLAAVVGCADNSPVAAPTSTLPAEQPDTASTDDSAEVAIPEYETDLDLDNEEKKAVDGALVAFVGYIDTINRVFSSGGKDLNDIETYAAADSLDSLRQSANDLEKDSKYMAGEYDYYNVRVQSIAISADSSDKDSVKILFCSHDSKHAVVGKGKTMPSQPKTSLTILQTASKHNGDWKISNQELWSKKCE</sequence>
<dbReference type="EMBL" id="LT629766">
    <property type="protein sequence ID" value="SDS83655.1"/>
    <property type="molecule type" value="Genomic_DNA"/>
</dbReference>
<evidence type="ECO:0000256" key="1">
    <source>
        <dbReference type="SAM" id="SignalP"/>
    </source>
</evidence>
<evidence type="ECO:0008006" key="4">
    <source>
        <dbReference type="Google" id="ProtNLM"/>
    </source>
</evidence>
<feature type="signal peptide" evidence="1">
    <location>
        <begin position="1"/>
        <end position="26"/>
    </location>
</feature>
<dbReference type="RefSeq" id="WP_157689105.1">
    <property type="nucleotide sequence ID" value="NZ_LT629766.1"/>
</dbReference>
<dbReference type="STRING" id="1136497.SAMN04489752_2644"/>
<evidence type="ECO:0000313" key="3">
    <source>
        <dbReference type="Proteomes" id="UP000199597"/>
    </source>
</evidence>